<sequence length="159" mass="17897">MTGKYMQGIAQWQSAQPTDEVQRYLNRLDDYDAPYMLIIQLNTEVAASIEILNTLITEFELDAECVEKLSDSMLFLALEYLSGDDEAGQIQSFAREFQTRLTALGILSHGAIVHHNCLGQAEQSFRDCLSLVKRIIDDAANQSELAIMDFGDNSPRFIK</sequence>
<name>A0A379Z588_9GAMM</name>
<proteinExistence type="predicted"/>
<evidence type="ECO:0000313" key="2">
    <source>
        <dbReference type="Proteomes" id="UP000254069"/>
    </source>
</evidence>
<organism evidence="1 2">
    <name type="scientific">Shewanella algae</name>
    <dbReference type="NCBI Taxonomy" id="38313"/>
    <lineage>
        <taxon>Bacteria</taxon>
        <taxon>Pseudomonadati</taxon>
        <taxon>Pseudomonadota</taxon>
        <taxon>Gammaproteobacteria</taxon>
        <taxon>Alteromonadales</taxon>
        <taxon>Shewanellaceae</taxon>
        <taxon>Shewanella</taxon>
    </lineage>
</organism>
<evidence type="ECO:0000313" key="1">
    <source>
        <dbReference type="EMBL" id="SUI54673.1"/>
    </source>
</evidence>
<protein>
    <submittedName>
        <fullName evidence="1">Uncharacterized protein</fullName>
    </submittedName>
</protein>
<dbReference type="AlphaFoldDB" id="A0A379Z588"/>
<dbReference type="Proteomes" id="UP000254069">
    <property type="component" value="Unassembled WGS sequence"/>
</dbReference>
<reference evidence="1 2" key="1">
    <citation type="submission" date="2018-06" db="EMBL/GenBank/DDBJ databases">
        <authorList>
            <consortium name="Pathogen Informatics"/>
            <person name="Doyle S."/>
        </authorList>
    </citation>
    <scope>NUCLEOTIDE SEQUENCE [LARGE SCALE GENOMIC DNA]</scope>
    <source>
        <strain evidence="1 2">NCTC10738</strain>
    </source>
</reference>
<dbReference type="EMBL" id="UGYO01000001">
    <property type="protein sequence ID" value="SUI54673.1"/>
    <property type="molecule type" value="Genomic_DNA"/>
</dbReference>
<keyword evidence="2" id="KW-1185">Reference proteome</keyword>
<gene>
    <name evidence="1" type="ORF">NCTC10738_00929</name>
</gene>
<accession>A0A379Z588</accession>